<comment type="caution">
    <text evidence="2">The sequence shown here is derived from an EMBL/GenBank/DDBJ whole genome shotgun (WGS) entry which is preliminary data.</text>
</comment>
<feature type="region of interest" description="Disordered" evidence="1">
    <location>
        <begin position="1"/>
        <end position="20"/>
    </location>
</feature>
<sequence>MLQGRTSGPRPEARWEGRSPLQLLFPRGTAGSCVECGRGNPTSRFSCGISTVSDHFDRSVILNMTTRGRWQQVCNCSSDGGGTGQLKAQGASSLSVCGTDCSSDVTDWSFRTSWVQGTLQSVGCVSSW</sequence>
<gene>
    <name evidence="2" type="ORF">KC19_10G174900</name>
</gene>
<evidence type="ECO:0000313" key="2">
    <source>
        <dbReference type="EMBL" id="KAG0560361.1"/>
    </source>
</evidence>
<evidence type="ECO:0000256" key="1">
    <source>
        <dbReference type="SAM" id="MobiDB-lite"/>
    </source>
</evidence>
<dbReference type="AlphaFoldDB" id="A0A8T0GLE6"/>
<dbReference type="EMBL" id="CM026431">
    <property type="protein sequence ID" value="KAG0560361.1"/>
    <property type="molecule type" value="Genomic_DNA"/>
</dbReference>
<organism evidence="2 3">
    <name type="scientific">Ceratodon purpureus</name>
    <name type="common">Fire moss</name>
    <name type="synonym">Dicranum purpureum</name>
    <dbReference type="NCBI Taxonomy" id="3225"/>
    <lineage>
        <taxon>Eukaryota</taxon>
        <taxon>Viridiplantae</taxon>
        <taxon>Streptophyta</taxon>
        <taxon>Embryophyta</taxon>
        <taxon>Bryophyta</taxon>
        <taxon>Bryophytina</taxon>
        <taxon>Bryopsida</taxon>
        <taxon>Dicranidae</taxon>
        <taxon>Pseudoditrichales</taxon>
        <taxon>Ditrichaceae</taxon>
        <taxon>Ceratodon</taxon>
    </lineage>
</organism>
<keyword evidence="3" id="KW-1185">Reference proteome</keyword>
<proteinExistence type="predicted"/>
<evidence type="ECO:0000313" key="3">
    <source>
        <dbReference type="Proteomes" id="UP000822688"/>
    </source>
</evidence>
<accession>A0A8T0GLE6</accession>
<reference evidence="2" key="1">
    <citation type="submission" date="2020-06" db="EMBL/GenBank/DDBJ databases">
        <title>WGS assembly of Ceratodon purpureus strain R40.</title>
        <authorList>
            <person name="Carey S.B."/>
            <person name="Jenkins J."/>
            <person name="Shu S."/>
            <person name="Lovell J.T."/>
            <person name="Sreedasyam A."/>
            <person name="Maumus F."/>
            <person name="Tiley G.P."/>
            <person name="Fernandez-Pozo N."/>
            <person name="Barry K."/>
            <person name="Chen C."/>
            <person name="Wang M."/>
            <person name="Lipzen A."/>
            <person name="Daum C."/>
            <person name="Saski C.A."/>
            <person name="Payton A.C."/>
            <person name="Mcbreen J.C."/>
            <person name="Conrad R.E."/>
            <person name="Kollar L.M."/>
            <person name="Olsson S."/>
            <person name="Huttunen S."/>
            <person name="Landis J.B."/>
            <person name="Wickett N.J."/>
            <person name="Johnson M.G."/>
            <person name="Rensing S.A."/>
            <person name="Grimwood J."/>
            <person name="Schmutz J."/>
            <person name="Mcdaniel S.F."/>
        </authorList>
    </citation>
    <scope>NUCLEOTIDE SEQUENCE</scope>
    <source>
        <strain evidence="2">R40</strain>
    </source>
</reference>
<protein>
    <submittedName>
        <fullName evidence="2">Uncharacterized protein</fullName>
    </submittedName>
</protein>
<dbReference type="Proteomes" id="UP000822688">
    <property type="component" value="Chromosome 10"/>
</dbReference>
<name>A0A8T0GLE6_CERPU</name>